<protein>
    <recommendedName>
        <fullName evidence="4">TIGR04086 family membrane protein</fullName>
    </recommendedName>
</protein>
<keyword evidence="1" id="KW-1133">Transmembrane helix</keyword>
<dbReference type="EMBL" id="CP045875">
    <property type="protein sequence ID" value="QGG46499.1"/>
    <property type="molecule type" value="Genomic_DNA"/>
</dbReference>
<evidence type="ECO:0000313" key="3">
    <source>
        <dbReference type="Proteomes" id="UP000366051"/>
    </source>
</evidence>
<keyword evidence="1" id="KW-0812">Transmembrane</keyword>
<evidence type="ECO:0000256" key="1">
    <source>
        <dbReference type="SAM" id="Phobius"/>
    </source>
</evidence>
<keyword evidence="3" id="KW-1185">Reference proteome</keyword>
<dbReference type="RefSeq" id="WP_153724060.1">
    <property type="nucleotide sequence ID" value="NZ_CP045875.1"/>
</dbReference>
<evidence type="ECO:0000313" key="2">
    <source>
        <dbReference type="EMBL" id="QGG46499.1"/>
    </source>
</evidence>
<proteinExistence type="predicted"/>
<dbReference type="AlphaFoldDB" id="A0A5Q2MYN9"/>
<dbReference type="OrthoDB" id="9993776at2"/>
<feature type="transmembrane region" description="Helical" evidence="1">
    <location>
        <begin position="39"/>
        <end position="58"/>
    </location>
</feature>
<dbReference type="KEGG" id="hcv:FTV88_0320"/>
<dbReference type="Pfam" id="PF12670">
    <property type="entry name" value="DUF3792"/>
    <property type="match status" value="1"/>
</dbReference>
<gene>
    <name evidence="2" type="ORF">FTV88_0320</name>
</gene>
<dbReference type="Proteomes" id="UP000366051">
    <property type="component" value="Chromosome"/>
</dbReference>
<feature type="transmembrane region" description="Helical" evidence="1">
    <location>
        <begin position="70"/>
        <end position="89"/>
    </location>
</feature>
<feature type="transmembrane region" description="Helical" evidence="1">
    <location>
        <begin position="12"/>
        <end position="33"/>
    </location>
</feature>
<accession>A0A5Q2MYN9</accession>
<reference evidence="3" key="1">
    <citation type="submission" date="2019-11" db="EMBL/GenBank/DDBJ databases">
        <title>Genome sequence of Heliorestis convoluta strain HH, an alkaliphilic and minimalistic phototrophic bacterium from a soda lake in Egypt.</title>
        <authorList>
            <person name="Dewey E.D."/>
            <person name="Stokes L.M."/>
            <person name="Burchell B.M."/>
            <person name="Shaffer K.N."/>
            <person name="Huntington A.M."/>
            <person name="Baker J.M."/>
            <person name="Nadendla S."/>
            <person name="Giglio M.G."/>
            <person name="Touchman J.W."/>
            <person name="Blankenship R.E."/>
            <person name="Madigan M.T."/>
            <person name="Sattley W.M."/>
        </authorList>
    </citation>
    <scope>NUCLEOTIDE SEQUENCE [LARGE SCALE GENOMIC DNA]</scope>
    <source>
        <strain evidence="3">HH</strain>
    </source>
</reference>
<feature type="transmembrane region" description="Helical" evidence="1">
    <location>
        <begin position="101"/>
        <end position="123"/>
    </location>
</feature>
<name>A0A5Q2MYN9_9FIRM</name>
<dbReference type="NCBIfam" id="TIGR04086">
    <property type="entry name" value="TIGR04086_membr"/>
    <property type="match status" value="1"/>
</dbReference>
<dbReference type="InterPro" id="IPR023804">
    <property type="entry name" value="DUF3792_TM"/>
</dbReference>
<evidence type="ECO:0008006" key="4">
    <source>
        <dbReference type="Google" id="ProtNLM"/>
    </source>
</evidence>
<sequence length="135" mass="14837">MKGFVQGKALMIGFLTSTIVFVGFLWMTAFFLWFLSGPVYYLSFWTPVIIATTAFAGAYQSAKTAQFHGWLHGLVLALLLSATAFLFFYGAGTTLLSWSSIGLEVALLLLFSVLGGMAGVYSLPEKEEEKEWLPT</sequence>
<organism evidence="2 3">
    <name type="scientific">Heliorestis convoluta</name>
    <dbReference type="NCBI Taxonomy" id="356322"/>
    <lineage>
        <taxon>Bacteria</taxon>
        <taxon>Bacillati</taxon>
        <taxon>Bacillota</taxon>
        <taxon>Clostridia</taxon>
        <taxon>Eubacteriales</taxon>
        <taxon>Heliobacteriaceae</taxon>
        <taxon>Heliorestis</taxon>
    </lineage>
</organism>
<keyword evidence="1" id="KW-0472">Membrane</keyword>